<gene>
    <name evidence="2" type="ORF">B296_00035366</name>
</gene>
<evidence type="ECO:0000313" key="2">
    <source>
        <dbReference type="EMBL" id="RRT44588.1"/>
    </source>
</evidence>
<evidence type="ECO:0000313" key="3">
    <source>
        <dbReference type="Proteomes" id="UP000287651"/>
    </source>
</evidence>
<dbReference type="AlphaFoldDB" id="A0A426XYG5"/>
<dbReference type="InterPro" id="IPR036390">
    <property type="entry name" value="WH_DNA-bd_sf"/>
</dbReference>
<dbReference type="InterPro" id="IPR036388">
    <property type="entry name" value="WH-like_DNA-bd_sf"/>
</dbReference>
<dbReference type="SUPFAM" id="SSF46785">
    <property type="entry name" value="Winged helix' DNA-binding domain"/>
    <property type="match status" value="1"/>
</dbReference>
<protein>
    <recommendedName>
        <fullName evidence="4">Plant methyltransferase dimerisation domain-containing protein</fullName>
    </recommendedName>
</protein>
<feature type="compositionally biased region" description="Polar residues" evidence="1">
    <location>
        <begin position="1"/>
        <end position="31"/>
    </location>
</feature>
<accession>A0A426XYG5</accession>
<sequence length="79" mass="8652">TRLRPSNCSRTPLVSTKTSKMQATNDVGQSTPEKEDEEVFLRALQFSCSAVFPMVLKVAIDLQLLEIIVTAGPEKAMSP</sequence>
<evidence type="ECO:0008006" key="4">
    <source>
        <dbReference type="Google" id="ProtNLM"/>
    </source>
</evidence>
<name>A0A426XYG5_ENSVE</name>
<comment type="caution">
    <text evidence="2">The sequence shown here is derived from an EMBL/GenBank/DDBJ whole genome shotgun (WGS) entry which is preliminary data.</text>
</comment>
<dbReference type="EMBL" id="AMZH03016373">
    <property type="protein sequence ID" value="RRT44588.1"/>
    <property type="molecule type" value="Genomic_DNA"/>
</dbReference>
<reference evidence="2 3" key="1">
    <citation type="journal article" date="2014" name="Agronomy (Basel)">
        <title>A Draft Genome Sequence for Ensete ventricosum, the Drought-Tolerant Tree Against Hunger.</title>
        <authorList>
            <person name="Harrison J."/>
            <person name="Moore K.A."/>
            <person name="Paszkiewicz K."/>
            <person name="Jones T."/>
            <person name="Grant M."/>
            <person name="Ambacheew D."/>
            <person name="Muzemil S."/>
            <person name="Studholme D.J."/>
        </authorList>
    </citation>
    <scope>NUCLEOTIDE SEQUENCE [LARGE SCALE GENOMIC DNA]</scope>
</reference>
<dbReference type="Proteomes" id="UP000287651">
    <property type="component" value="Unassembled WGS sequence"/>
</dbReference>
<organism evidence="2 3">
    <name type="scientific">Ensete ventricosum</name>
    <name type="common">Abyssinian banana</name>
    <name type="synonym">Musa ensete</name>
    <dbReference type="NCBI Taxonomy" id="4639"/>
    <lineage>
        <taxon>Eukaryota</taxon>
        <taxon>Viridiplantae</taxon>
        <taxon>Streptophyta</taxon>
        <taxon>Embryophyta</taxon>
        <taxon>Tracheophyta</taxon>
        <taxon>Spermatophyta</taxon>
        <taxon>Magnoliopsida</taxon>
        <taxon>Liliopsida</taxon>
        <taxon>Zingiberales</taxon>
        <taxon>Musaceae</taxon>
        <taxon>Ensete</taxon>
    </lineage>
</organism>
<proteinExistence type="predicted"/>
<feature type="region of interest" description="Disordered" evidence="1">
    <location>
        <begin position="1"/>
        <end position="32"/>
    </location>
</feature>
<dbReference type="Gene3D" id="1.10.10.10">
    <property type="entry name" value="Winged helix-like DNA-binding domain superfamily/Winged helix DNA-binding domain"/>
    <property type="match status" value="1"/>
</dbReference>
<feature type="non-terminal residue" evidence="2">
    <location>
        <position position="1"/>
    </location>
</feature>
<evidence type="ECO:0000256" key="1">
    <source>
        <dbReference type="SAM" id="MobiDB-lite"/>
    </source>
</evidence>